<proteinExistence type="predicted"/>
<evidence type="ECO:0000313" key="2">
    <source>
        <dbReference type="EMBL" id="MBO1359034.1"/>
    </source>
</evidence>
<dbReference type="RefSeq" id="WP_207879768.1">
    <property type="nucleotide sequence ID" value="NZ_JAFVMF010000004.1"/>
</dbReference>
<evidence type="ECO:0000256" key="1">
    <source>
        <dbReference type="SAM" id="MobiDB-lite"/>
    </source>
</evidence>
<name>A0ABS3LSZ5_9PROT</name>
<accession>A0ABS3LSZ5</accession>
<organism evidence="2 3">
    <name type="scientific">Acetobacter sacchari</name>
    <dbReference type="NCBI Taxonomy" id="2661687"/>
    <lineage>
        <taxon>Bacteria</taxon>
        <taxon>Pseudomonadati</taxon>
        <taxon>Pseudomonadota</taxon>
        <taxon>Alphaproteobacteria</taxon>
        <taxon>Acetobacterales</taxon>
        <taxon>Acetobacteraceae</taxon>
        <taxon>Acetobacter</taxon>
    </lineage>
</organism>
<gene>
    <name evidence="2" type="ORF">J2D73_04370</name>
</gene>
<keyword evidence="3" id="KW-1185">Reference proteome</keyword>
<comment type="caution">
    <text evidence="2">The sequence shown here is derived from an EMBL/GenBank/DDBJ whole genome shotgun (WGS) entry which is preliminary data.</text>
</comment>
<protein>
    <submittedName>
        <fullName evidence="2">Uncharacterized protein</fullName>
    </submittedName>
</protein>
<dbReference type="Proteomes" id="UP000664771">
    <property type="component" value="Unassembled WGS sequence"/>
</dbReference>
<dbReference type="EMBL" id="JAFVMF010000004">
    <property type="protein sequence ID" value="MBO1359034.1"/>
    <property type="molecule type" value="Genomic_DNA"/>
</dbReference>
<feature type="region of interest" description="Disordered" evidence="1">
    <location>
        <begin position="14"/>
        <end position="48"/>
    </location>
</feature>
<evidence type="ECO:0000313" key="3">
    <source>
        <dbReference type="Proteomes" id="UP000664771"/>
    </source>
</evidence>
<sequence>MLYPAFARPVEALADTKAQERHGRRSRAFSRRTEKSTPSPLTKALGALDIHDRRNEANGDPAAGWLSVGPVG</sequence>
<reference evidence="2 3" key="1">
    <citation type="submission" date="2021-03" db="EMBL/GenBank/DDBJ databases">
        <title>The complete genome sequence of Acetobacter sacchari TBRC 11175.</title>
        <authorList>
            <person name="Charoenyingcharoen P."/>
            <person name="Yukphan P."/>
        </authorList>
    </citation>
    <scope>NUCLEOTIDE SEQUENCE [LARGE SCALE GENOMIC DNA]</scope>
    <source>
        <strain evidence="2 3">TBRC 11175</strain>
    </source>
</reference>